<evidence type="ECO:0000256" key="3">
    <source>
        <dbReference type="ARBA" id="ARBA00023163"/>
    </source>
</evidence>
<name>A0A1I6FJ09_9PSEU</name>
<dbReference type="InterPro" id="IPR000792">
    <property type="entry name" value="Tscrpt_reg_LuxR_C"/>
</dbReference>
<feature type="domain" description="HTH luxR-type" evidence="4">
    <location>
        <begin position="121"/>
        <end position="186"/>
    </location>
</feature>
<accession>A0A1I6FJ09</accession>
<evidence type="ECO:0000256" key="2">
    <source>
        <dbReference type="ARBA" id="ARBA00023125"/>
    </source>
</evidence>
<organism evidence="5 6">
    <name type="scientific">Lentzea waywayandensis</name>
    <dbReference type="NCBI Taxonomy" id="84724"/>
    <lineage>
        <taxon>Bacteria</taxon>
        <taxon>Bacillati</taxon>
        <taxon>Actinomycetota</taxon>
        <taxon>Actinomycetes</taxon>
        <taxon>Pseudonocardiales</taxon>
        <taxon>Pseudonocardiaceae</taxon>
        <taxon>Lentzea</taxon>
    </lineage>
</organism>
<dbReference type="InterPro" id="IPR016032">
    <property type="entry name" value="Sig_transdc_resp-reg_C-effctor"/>
</dbReference>
<keyword evidence="1" id="KW-0805">Transcription regulation</keyword>
<evidence type="ECO:0000313" key="5">
    <source>
        <dbReference type="EMBL" id="SFR29931.1"/>
    </source>
</evidence>
<dbReference type="PANTHER" id="PTHR44688">
    <property type="entry name" value="DNA-BINDING TRANSCRIPTIONAL ACTIVATOR DEVR_DOSR"/>
    <property type="match status" value="1"/>
</dbReference>
<dbReference type="PRINTS" id="PR00038">
    <property type="entry name" value="HTHLUXR"/>
</dbReference>
<gene>
    <name evidence="5" type="ORF">SAMN04488564_12424</name>
</gene>
<reference evidence="6" key="1">
    <citation type="submission" date="2016-10" db="EMBL/GenBank/DDBJ databases">
        <authorList>
            <person name="Varghese N."/>
            <person name="Submissions S."/>
        </authorList>
    </citation>
    <scope>NUCLEOTIDE SEQUENCE [LARGE SCALE GENOMIC DNA]</scope>
    <source>
        <strain evidence="6">DSM 44232</strain>
    </source>
</reference>
<dbReference type="Pfam" id="PF00196">
    <property type="entry name" value="GerE"/>
    <property type="match status" value="1"/>
</dbReference>
<keyword evidence="2 5" id="KW-0238">DNA-binding</keyword>
<dbReference type="Gene3D" id="3.40.50.2300">
    <property type="match status" value="1"/>
</dbReference>
<evidence type="ECO:0000256" key="1">
    <source>
        <dbReference type="ARBA" id="ARBA00023015"/>
    </source>
</evidence>
<dbReference type="PROSITE" id="PS50043">
    <property type="entry name" value="HTH_LUXR_2"/>
    <property type="match status" value="1"/>
</dbReference>
<sequence>MALLRGQPAVDIVLVEQWQDADVLVVVHDRLRISDLRELREKMPEFTKPIVLVVQELRESQLLGAVEWGVRAVVPMAQATGDRLIRTITAVAAGAGEIPAKLIGPLLDQVHTLHDAVLRPNGLTSSGLTPREINVLTLIADGKDTTEVAQALWYSERTVKNIIQGMISRLNLRNRAHAVAYAARAGVI</sequence>
<dbReference type="STRING" id="84724.SAMN04488564_12424"/>
<dbReference type="Proteomes" id="UP000198583">
    <property type="component" value="Unassembled WGS sequence"/>
</dbReference>
<dbReference type="GO" id="GO:0006355">
    <property type="term" value="P:regulation of DNA-templated transcription"/>
    <property type="evidence" value="ECO:0007669"/>
    <property type="project" value="InterPro"/>
</dbReference>
<dbReference type="AlphaFoldDB" id="A0A1I6FJ09"/>
<dbReference type="SMART" id="SM00421">
    <property type="entry name" value="HTH_LUXR"/>
    <property type="match status" value="1"/>
</dbReference>
<evidence type="ECO:0000313" key="6">
    <source>
        <dbReference type="Proteomes" id="UP000198583"/>
    </source>
</evidence>
<dbReference type="PANTHER" id="PTHR44688:SF16">
    <property type="entry name" value="DNA-BINDING TRANSCRIPTIONAL ACTIVATOR DEVR_DOSR"/>
    <property type="match status" value="1"/>
</dbReference>
<protein>
    <submittedName>
        <fullName evidence="5">DNA-binding response regulator, NarL/FixJ family, contains REC and HTH domains</fullName>
    </submittedName>
</protein>
<dbReference type="GO" id="GO:0003677">
    <property type="term" value="F:DNA binding"/>
    <property type="evidence" value="ECO:0007669"/>
    <property type="project" value="UniProtKB-KW"/>
</dbReference>
<proteinExistence type="predicted"/>
<keyword evidence="6" id="KW-1185">Reference proteome</keyword>
<dbReference type="SUPFAM" id="SSF46894">
    <property type="entry name" value="C-terminal effector domain of the bipartite response regulators"/>
    <property type="match status" value="1"/>
</dbReference>
<dbReference type="EMBL" id="FOYL01000024">
    <property type="protein sequence ID" value="SFR29931.1"/>
    <property type="molecule type" value="Genomic_DNA"/>
</dbReference>
<keyword evidence="3" id="KW-0804">Transcription</keyword>
<evidence type="ECO:0000259" key="4">
    <source>
        <dbReference type="PROSITE" id="PS50043"/>
    </source>
</evidence>